<protein>
    <submittedName>
        <fullName evidence="14 15">Sal-like protein 1 isoform X1</fullName>
    </submittedName>
</protein>
<comment type="subcellular location">
    <subcellularLocation>
        <location evidence="1">Nucleus</location>
    </subcellularLocation>
</comment>
<keyword evidence="6" id="KW-0805">Transcription regulation</keyword>
<keyword evidence="8" id="KW-0539">Nucleus</keyword>
<keyword evidence="7" id="KW-0804">Transcription</keyword>
<keyword evidence="2" id="KW-0479">Metal-binding</keyword>
<comment type="similarity">
    <text evidence="9">Belongs to the sal C2H2-type zinc-finger protein family.</text>
</comment>
<dbReference type="GeneID" id="106478548"/>
<evidence type="ECO:0000313" key="13">
    <source>
        <dbReference type="Proteomes" id="UP000694941"/>
    </source>
</evidence>
<reference evidence="14 15" key="1">
    <citation type="submission" date="2025-05" db="UniProtKB">
        <authorList>
            <consortium name="RefSeq"/>
        </authorList>
    </citation>
    <scope>IDENTIFICATION</scope>
    <source>
        <tissue evidence="14 15">Muscle</tissue>
    </source>
</reference>
<feature type="domain" description="C2H2-type" evidence="12">
    <location>
        <begin position="760"/>
        <end position="787"/>
    </location>
</feature>
<evidence type="ECO:0000256" key="2">
    <source>
        <dbReference type="ARBA" id="ARBA00022723"/>
    </source>
</evidence>
<keyword evidence="13" id="KW-1185">Reference proteome</keyword>
<evidence type="ECO:0000313" key="14">
    <source>
        <dbReference type="RefSeq" id="XP_013794553.1"/>
    </source>
</evidence>
<feature type="region of interest" description="Disordered" evidence="11">
    <location>
        <begin position="79"/>
        <end position="111"/>
    </location>
</feature>
<feature type="region of interest" description="Disordered" evidence="11">
    <location>
        <begin position="1143"/>
        <end position="1162"/>
    </location>
</feature>
<feature type="domain" description="C2H2-type" evidence="12">
    <location>
        <begin position="820"/>
        <end position="847"/>
    </location>
</feature>
<keyword evidence="3" id="KW-0677">Repeat</keyword>
<feature type="compositionally biased region" description="Low complexity" evidence="11">
    <location>
        <begin position="1240"/>
        <end position="1276"/>
    </location>
</feature>
<dbReference type="Proteomes" id="UP000694941">
    <property type="component" value="Unplaced"/>
</dbReference>
<feature type="compositionally biased region" description="Low complexity" evidence="11">
    <location>
        <begin position="690"/>
        <end position="703"/>
    </location>
</feature>
<feature type="region of interest" description="Disordered" evidence="11">
    <location>
        <begin position="1074"/>
        <end position="1130"/>
    </location>
</feature>
<feature type="domain" description="C2H2-type" evidence="12">
    <location>
        <begin position="418"/>
        <end position="445"/>
    </location>
</feature>
<dbReference type="PANTHER" id="PTHR23233">
    <property type="entry name" value="SAL-LIKE PROTEIN"/>
    <property type="match status" value="1"/>
</dbReference>
<feature type="domain" description="C2H2-type" evidence="12">
    <location>
        <begin position="1338"/>
        <end position="1360"/>
    </location>
</feature>
<gene>
    <name evidence="14 15" type="primary">LOC106478548</name>
</gene>
<feature type="compositionally biased region" description="Low complexity" evidence="11">
    <location>
        <begin position="893"/>
        <end position="915"/>
    </location>
</feature>
<feature type="region of interest" description="Disordered" evidence="11">
    <location>
        <begin position="1450"/>
        <end position="1512"/>
    </location>
</feature>
<dbReference type="PROSITE" id="PS50157">
    <property type="entry name" value="ZINC_FINGER_C2H2_2"/>
    <property type="match status" value="9"/>
</dbReference>
<evidence type="ECO:0000256" key="3">
    <source>
        <dbReference type="ARBA" id="ARBA00022737"/>
    </source>
</evidence>
<evidence type="ECO:0000256" key="10">
    <source>
        <dbReference type="PROSITE-ProRule" id="PRU00042"/>
    </source>
</evidence>
<sequence length="1560" mass="170341">MARRKQAHPRHIDLEEEVTTFLQNDTNSDTPTDEGIGDAHVCGKCRGEFIELSEFLTHKKTCTRKRLVYIVADETDDFRPLENMDSPDYQSGASSDDLSEEQELTQKQSDDIMNSDGLYYEKVDSPDSGDLPSLVMNKGQSSVCMDDLTGELDKTLDGVLNLSNSCKNTLNRNLINYSTSLITNLPQSLLYSQYLPETNVTLETLQNTKVAVAQHSSTSNKNQTAELAALQSALYTLQQQQLIQLQIIQQLQSQLIGGPGSHPPVTAPLPPLTRSVTLTSPLSSDTTSMVSTTATTTSLLFQQTPSVHVATKPGSLDASSLNVCSSASDVTIQAKDSLQHPLIPPPPLPHEPNTLELLQRHTEQALQNTMSGGSFLLNGVNSYGSETELSKIRKGKLSNAPASDGKSLHGQDDSFFRHRCRFCGKVFGSDSALQIHIRSHTGERPFRCNICGNRFSTKGNLKVHFQRHKSKYPHIEMDSNPFPEHLDKLYPPLEPPSSQSPVLQEMSNSCSSQPPLLVPQIASLPQSQQVVNGEHRQALASIDLENRPTTSQEEELSNEEKSDSAQKNSNLPVSADEVIEQPETDMPLEKDEEMRNEQDQEDINPNRILSPEPSTSQSPIVGDEEKNAAEIKGHEELNNSPFHSGIVSVPPSIIPPYPPFLSTMAASYPTLFHPSFSPALPSFNLHSLTTTSTTQTSTPTATTSDDHNNTNDPVFYQDLLPKPGSTDSNWESLMEITKTSETTKLQQLVDNIEHKLSDPNQCVICHRVLSCRSALQMHYRTHTGERPFKCKICGRAFTTKGNLKTHMGVHRVKPPLRVLHQCPVCHKQFTNSLVLQQHIRMHTGEPIDMSPEQIMANEIRTPVSLPTPFPRPILPALPLNFSTQSHFPQSVQTSLPLSQSHPSTPSSSPGISTTLSSLSTITKNTDSVIKAITPPAKDQDDFKDNSKEELSEDDGLSQTDILPIKPLVEDITKVIPDVDSVTSACASTSISISSSTSLLPLSLISDRPLTSSITHTSSSLTALENHTKSISTSIPQPLFAPFGMGIPLGYFPRFENTSVYLPRSQTSIETTINNGKPLVLAPPFSPNSTTSKATSDNSGDERSTPGSVRKSESPSSVSTPISSSTTVSSSVITSVNHDSGALDLTPKASMLSTNTPPSPSEMAAHMFAAPLGGLPFASHPGRMNTTCQICFKTFACQSALSIHYRSHTKERPFKCDACDRAFSTKGNMKQHMLTHKIKDLPSQLFTTSPTPTTTTSNSSSKTTSTNLVSNTTTASSGPKTSSHSHKRPISENSASVVQPLPKRPQGIPKHMCNVCHKPFSSASALQIHMRTHTGDKPFKCTVCERAFTTKGNLKVHMGTHMWNNCTSRRGRRMSIDLPSLQMTPPLKPGDFQPPRPELYFPYLPPAYMNGMTTPKMNEISVIQSAGMTNGNMPSSLNMFSHQGLARNIPRHPVVNSNSASVNDTPSSGTINGLKMVNESEKNKSQSPQAPRDLSSPGHPTIQHSPPAGDRPPTWGWKMACNICNKICASSTEVENHIKSHFKPDLNEEDTSTTTAENLAA</sequence>
<feature type="region of interest" description="Disordered" evidence="11">
    <location>
        <begin position="540"/>
        <end position="621"/>
    </location>
</feature>
<feature type="compositionally biased region" description="Polar residues" evidence="11">
    <location>
        <begin position="1086"/>
        <end position="1097"/>
    </location>
</feature>
<evidence type="ECO:0000256" key="11">
    <source>
        <dbReference type="SAM" id="MobiDB-lite"/>
    </source>
</evidence>
<dbReference type="PANTHER" id="PTHR23233:SF84">
    <property type="entry name" value="FI23031P1"/>
    <property type="match status" value="1"/>
</dbReference>
<dbReference type="InterPro" id="IPR051565">
    <property type="entry name" value="Sal_C2H2-zinc-finger"/>
</dbReference>
<evidence type="ECO:0000256" key="1">
    <source>
        <dbReference type="ARBA" id="ARBA00004123"/>
    </source>
</evidence>
<evidence type="ECO:0000313" key="15">
    <source>
        <dbReference type="RefSeq" id="XP_022237862.1"/>
    </source>
</evidence>
<evidence type="ECO:0000256" key="7">
    <source>
        <dbReference type="ARBA" id="ARBA00023163"/>
    </source>
</evidence>
<feature type="compositionally biased region" description="Basic and acidic residues" evidence="11">
    <location>
        <begin position="587"/>
        <end position="598"/>
    </location>
</feature>
<organism evidence="13 14">
    <name type="scientific">Limulus polyphemus</name>
    <name type="common">Atlantic horseshoe crab</name>
    <dbReference type="NCBI Taxonomy" id="6850"/>
    <lineage>
        <taxon>Eukaryota</taxon>
        <taxon>Metazoa</taxon>
        <taxon>Ecdysozoa</taxon>
        <taxon>Arthropoda</taxon>
        <taxon>Chelicerata</taxon>
        <taxon>Merostomata</taxon>
        <taxon>Xiphosura</taxon>
        <taxon>Limulidae</taxon>
        <taxon>Limulus</taxon>
    </lineage>
</organism>
<evidence type="ECO:0000256" key="4">
    <source>
        <dbReference type="ARBA" id="ARBA00022771"/>
    </source>
</evidence>
<feature type="compositionally biased region" description="Basic and acidic residues" evidence="11">
    <location>
        <begin position="937"/>
        <end position="949"/>
    </location>
</feature>
<proteinExistence type="inferred from homology"/>
<feature type="domain" description="C2H2-type" evidence="12">
    <location>
        <begin position="788"/>
        <end position="815"/>
    </location>
</feature>
<feature type="domain" description="C2H2-type" evidence="12">
    <location>
        <begin position="1310"/>
        <end position="1337"/>
    </location>
</feature>
<name>A0ABM1C5H9_LIMPO</name>
<feature type="domain" description="C2H2-type" evidence="12">
    <location>
        <begin position="446"/>
        <end position="473"/>
    </location>
</feature>
<feature type="compositionally biased region" description="Low complexity" evidence="11">
    <location>
        <begin position="1113"/>
        <end position="1130"/>
    </location>
</feature>
<dbReference type="SMART" id="SM00355">
    <property type="entry name" value="ZnF_C2H2"/>
    <property type="match status" value="10"/>
</dbReference>
<accession>A0ABM1C5H9</accession>
<feature type="region of interest" description="Disordered" evidence="11">
    <location>
        <begin position="1240"/>
        <end position="1305"/>
    </location>
</feature>
<evidence type="ECO:0000256" key="8">
    <source>
        <dbReference type="ARBA" id="ARBA00023242"/>
    </source>
</evidence>
<feature type="region of interest" description="Disordered" evidence="11">
    <location>
        <begin position="690"/>
        <end position="712"/>
    </location>
</feature>
<dbReference type="Gene3D" id="3.30.160.60">
    <property type="entry name" value="Classic Zinc Finger"/>
    <property type="match status" value="9"/>
</dbReference>
<feature type="domain" description="C2H2-type" evidence="12">
    <location>
        <begin position="1185"/>
        <end position="1212"/>
    </location>
</feature>
<dbReference type="PROSITE" id="PS00028">
    <property type="entry name" value="ZINC_FINGER_C2H2_1"/>
    <property type="match status" value="10"/>
</dbReference>
<keyword evidence="4 10" id="KW-0863">Zinc-finger</keyword>
<dbReference type="SUPFAM" id="SSF57667">
    <property type="entry name" value="beta-beta-alpha zinc fingers"/>
    <property type="match status" value="5"/>
</dbReference>
<feature type="region of interest" description="Disordered" evidence="11">
    <location>
        <begin position="890"/>
        <end position="915"/>
    </location>
</feature>
<feature type="domain" description="C2H2-type" evidence="12">
    <location>
        <begin position="1213"/>
        <end position="1235"/>
    </location>
</feature>
<keyword evidence="5" id="KW-0862">Zinc</keyword>
<dbReference type="RefSeq" id="XP_022237862.1">
    <property type="nucleotide sequence ID" value="XM_022382154.1"/>
</dbReference>
<feature type="region of interest" description="Disordered" evidence="11">
    <location>
        <begin position="932"/>
        <end position="958"/>
    </location>
</feature>
<evidence type="ECO:0000256" key="9">
    <source>
        <dbReference type="ARBA" id="ARBA00038474"/>
    </source>
</evidence>
<dbReference type="InterPro" id="IPR036236">
    <property type="entry name" value="Znf_C2H2_sf"/>
</dbReference>
<dbReference type="InterPro" id="IPR013087">
    <property type="entry name" value="Znf_C2H2_type"/>
</dbReference>
<evidence type="ECO:0000256" key="5">
    <source>
        <dbReference type="ARBA" id="ARBA00022833"/>
    </source>
</evidence>
<dbReference type="RefSeq" id="XP_013794553.1">
    <property type="nucleotide sequence ID" value="XM_013939099.2"/>
</dbReference>
<dbReference type="Pfam" id="PF00096">
    <property type="entry name" value="zf-C2H2"/>
    <property type="match status" value="7"/>
</dbReference>
<feature type="compositionally biased region" description="Polar residues" evidence="11">
    <location>
        <begin position="1454"/>
        <end position="1470"/>
    </location>
</feature>
<feature type="compositionally biased region" description="Polar residues" evidence="11">
    <location>
        <begin position="496"/>
        <end position="514"/>
    </location>
</feature>
<feature type="region of interest" description="Disordered" evidence="11">
    <location>
        <begin position="474"/>
        <end position="514"/>
    </location>
</feature>
<evidence type="ECO:0000259" key="12">
    <source>
        <dbReference type="PROSITE" id="PS50157"/>
    </source>
</evidence>
<evidence type="ECO:0000256" key="6">
    <source>
        <dbReference type="ARBA" id="ARBA00023015"/>
    </source>
</evidence>